<evidence type="ECO:0000256" key="11">
    <source>
        <dbReference type="ARBA" id="ARBA00023098"/>
    </source>
</evidence>
<dbReference type="HAMAP" id="MF_00409">
    <property type="entry name" value="LpxK"/>
    <property type="match status" value="1"/>
</dbReference>
<dbReference type="EC" id="2.7.1.130" evidence="3 13"/>
<evidence type="ECO:0000256" key="8">
    <source>
        <dbReference type="ARBA" id="ARBA00022741"/>
    </source>
</evidence>
<feature type="binding site" evidence="13">
    <location>
        <begin position="62"/>
        <end position="69"/>
    </location>
    <ligand>
        <name>ATP</name>
        <dbReference type="ChEBI" id="CHEBI:30616"/>
    </ligand>
</feature>
<keyword evidence="5 13" id="KW-0444">Lipid biosynthesis</keyword>
<accession>A0ABW2QG41</accession>
<evidence type="ECO:0000256" key="9">
    <source>
        <dbReference type="ARBA" id="ARBA00022777"/>
    </source>
</evidence>
<keyword evidence="8 13" id="KW-0547">Nucleotide-binding</keyword>
<dbReference type="Pfam" id="PF02606">
    <property type="entry name" value="LpxK"/>
    <property type="match status" value="1"/>
</dbReference>
<comment type="similarity">
    <text evidence="13">Belongs to the LpxK family.</text>
</comment>
<dbReference type="GO" id="GO:0009029">
    <property type="term" value="F:lipid-A 4'-kinase activity"/>
    <property type="evidence" value="ECO:0007669"/>
    <property type="project" value="UniProtKB-EC"/>
</dbReference>
<reference evidence="15" key="1">
    <citation type="journal article" date="2019" name="Int. J. Syst. Evol. Microbiol.">
        <title>The Global Catalogue of Microorganisms (GCM) 10K type strain sequencing project: providing services to taxonomists for standard genome sequencing and annotation.</title>
        <authorList>
            <consortium name="The Broad Institute Genomics Platform"/>
            <consortium name="The Broad Institute Genome Sequencing Center for Infectious Disease"/>
            <person name="Wu L."/>
            <person name="Ma J."/>
        </authorList>
    </citation>
    <scope>NUCLEOTIDE SEQUENCE [LARGE SCALE GENOMIC DNA]</scope>
    <source>
        <strain evidence="15">CGMCC 1.12371</strain>
    </source>
</reference>
<dbReference type="PANTHER" id="PTHR42724">
    <property type="entry name" value="TETRAACYLDISACCHARIDE 4'-KINASE"/>
    <property type="match status" value="1"/>
</dbReference>
<comment type="pathway">
    <text evidence="2 13">Glycolipid biosynthesis; lipid IV(A) biosynthesis; lipid IV(A) from (3R)-3-hydroxytetradecanoyl-[acyl-carrier-protein] and UDP-N-acetyl-alpha-D-glucosamine: step 6/6.</text>
</comment>
<protein>
    <recommendedName>
        <fullName evidence="4 13">Tetraacyldisaccharide 4'-kinase</fullName>
        <ecNumber evidence="3 13">2.7.1.130</ecNumber>
    </recommendedName>
    <alternativeName>
        <fullName evidence="12 13">Lipid A 4'-kinase</fullName>
    </alternativeName>
</protein>
<evidence type="ECO:0000256" key="1">
    <source>
        <dbReference type="ARBA" id="ARBA00002274"/>
    </source>
</evidence>
<dbReference type="PANTHER" id="PTHR42724:SF1">
    <property type="entry name" value="TETRAACYLDISACCHARIDE 4'-KINASE, MITOCHONDRIAL-RELATED"/>
    <property type="match status" value="1"/>
</dbReference>
<organism evidence="14 15">
    <name type="scientific">Hydrogenophaga atypica</name>
    <dbReference type="NCBI Taxonomy" id="249409"/>
    <lineage>
        <taxon>Bacteria</taxon>
        <taxon>Pseudomonadati</taxon>
        <taxon>Pseudomonadota</taxon>
        <taxon>Betaproteobacteria</taxon>
        <taxon>Burkholderiales</taxon>
        <taxon>Comamonadaceae</taxon>
        <taxon>Hydrogenophaga</taxon>
    </lineage>
</organism>
<evidence type="ECO:0000256" key="3">
    <source>
        <dbReference type="ARBA" id="ARBA00012071"/>
    </source>
</evidence>
<keyword evidence="7 13" id="KW-0808">Transferase</keyword>
<keyword evidence="9 13" id="KW-0418">Kinase</keyword>
<dbReference type="RefSeq" id="WP_382220589.1">
    <property type="nucleotide sequence ID" value="NZ_JBHTCA010000003.1"/>
</dbReference>
<gene>
    <name evidence="13 14" type="primary">lpxK</name>
    <name evidence="14" type="ORF">ACFQPB_05945</name>
</gene>
<keyword evidence="15" id="KW-1185">Reference proteome</keyword>
<evidence type="ECO:0000256" key="13">
    <source>
        <dbReference type="HAMAP-Rule" id="MF_00409"/>
    </source>
</evidence>
<dbReference type="EMBL" id="JBHTCA010000003">
    <property type="protein sequence ID" value="MFC7408395.1"/>
    <property type="molecule type" value="Genomic_DNA"/>
</dbReference>
<comment type="caution">
    <text evidence="14">The sequence shown here is derived from an EMBL/GenBank/DDBJ whole genome shotgun (WGS) entry which is preliminary data.</text>
</comment>
<keyword evidence="10 13" id="KW-0067">ATP-binding</keyword>
<evidence type="ECO:0000256" key="7">
    <source>
        <dbReference type="ARBA" id="ARBA00022679"/>
    </source>
</evidence>
<keyword evidence="6 13" id="KW-0441">Lipid A biosynthesis</keyword>
<evidence type="ECO:0000256" key="6">
    <source>
        <dbReference type="ARBA" id="ARBA00022556"/>
    </source>
</evidence>
<sequence length="348" mass="37258">MSAATESALRQAWLARGPLARWLYLPSLLYRSLVAVRRWLYATGWKQATRLPVSVVVVGNVVVGGAGKTPTTIATVRHLIAQGWHPGVVSRGHGRHGTQAMAVRPDSQASACGDEPLLIQRATGVPVFVDRHRAKAAQALLLAHPTVDVIVCDDGLQHLALARDLEIVVFDDRGVGNGWCLPAGLLREPWPPQTDVPALVLHQQRHPAAPFCPGFVARRALSSDAVDTSGAGTPLADLAARQAPVVALAGIARPEVFFDMLTEAGLQLADTWPLPDHADLATLWPTLQVQCPTGATVLCTEKDAVKLWPLLDRTAPRVLAVPLVLTPEPAFFDALDAQLSSRHGPQTP</sequence>
<dbReference type="NCBIfam" id="TIGR00682">
    <property type="entry name" value="lpxK"/>
    <property type="match status" value="1"/>
</dbReference>
<evidence type="ECO:0000313" key="15">
    <source>
        <dbReference type="Proteomes" id="UP001596501"/>
    </source>
</evidence>
<dbReference type="InterPro" id="IPR027417">
    <property type="entry name" value="P-loop_NTPase"/>
</dbReference>
<dbReference type="SUPFAM" id="SSF52540">
    <property type="entry name" value="P-loop containing nucleoside triphosphate hydrolases"/>
    <property type="match status" value="1"/>
</dbReference>
<evidence type="ECO:0000256" key="2">
    <source>
        <dbReference type="ARBA" id="ARBA00004870"/>
    </source>
</evidence>
<comment type="catalytic activity">
    <reaction evidence="13">
        <text>a lipid A disaccharide + ATP = a lipid IVA + ADP + H(+)</text>
        <dbReference type="Rhea" id="RHEA:67840"/>
        <dbReference type="ChEBI" id="CHEBI:15378"/>
        <dbReference type="ChEBI" id="CHEBI:30616"/>
        <dbReference type="ChEBI" id="CHEBI:176343"/>
        <dbReference type="ChEBI" id="CHEBI:176425"/>
        <dbReference type="ChEBI" id="CHEBI:456216"/>
        <dbReference type="EC" id="2.7.1.130"/>
    </reaction>
</comment>
<evidence type="ECO:0000256" key="10">
    <source>
        <dbReference type="ARBA" id="ARBA00022840"/>
    </source>
</evidence>
<name>A0ABW2QG41_9BURK</name>
<evidence type="ECO:0000313" key="14">
    <source>
        <dbReference type="EMBL" id="MFC7408395.1"/>
    </source>
</evidence>
<dbReference type="Proteomes" id="UP001596501">
    <property type="component" value="Unassembled WGS sequence"/>
</dbReference>
<evidence type="ECO:0000256" key="5">
    <source>
        <dbReference type="ARBA" id="ARBA00022516"/>
    </source>
</evidence>
<comment type="function">
    <text evidence="1 13">Transfers the gamma-phosphate of ATP to the 4'-position of a tetraacyldisaccharide 1-phosphate intermediate (termed DS-1-P) to form tetraacyldisaccharide 1,4'-bis-phosphate (lipid IVA).</text>
</comment>
<evidence type="ECO:0000256" key="12">
    <source>
        <dbReference type="ARBA" id="ARBA00029757"/>
    </source>
</evidence>
<keyword evidence="11 13" id="KW-0443">Lipid metabolism</keyword>
<dbReference type="InterPro" id="IPR003758">
    <property type="entry name" value="LpxK"/>
</dbReference>
<proteinExistence type="inferred from homology"/>
<evidence type="ECO:0000256" key="4">
    <source>
        <dbReference type="ARBA" id="ARBA00016436"/>
    </source>
</evidence>